<dbReference type="InterPro" id="IPR013595">
    <property type="entry name" value="Pept_S33_TAP-like_C"/>
</dbReference>
<comment type="similarity">
    <text evidence="1">Belongs to the peptidase S33 family.</text>
</comment>
<evidence type="ECO:0000313" key="7">
    <source>
        <dbReference type="Proteomes" id="UP001369815"/>
    </source>
</evidence>
<dbReference type="InterPro" id="IPR051601">
    <property type="entry name" value="Serine_prot/Carboxylest_S33"/>
</dbReference>
<reference evidence="6 7" key="1">
    <citation type="journal article" date="2024" name="Front Chem Biol">
        <title>Unveiling the potential of Daldinia eschscholtzii MFLUCC 19-0629 through bioactivity and bioinformatics studies for enhanced sustainable agriculture production.</title>
        <authorList>
            <person name="Brooks S."/>
            <person name="Weaver J.A."/>
            <person name="Klomchit A."/>
            <person name="Alharthi S.A."/>
            <person name="Onlamun T."/>
            <person name="Nurani R."/>
            <person name="Vong T.K."/>
            <person name="Alberti F."/>
            <person name="Greco C."/>
        </authorList>
    </citation>
    <scope>NUCLEOTIDE SEQUENCE [LARGE SCALE GENOMIC DNA]</scope>
    <source>
        <strain evidence="6">MFLUCC 19-0629</strain>
    </source>
</reference>
<sequence>MEKSSSLGGTIQCGAESPYGRFPLSDDPFHFIPCTNATLLPALDDSNPVRSWARLFDPKPEHWSWGAPSAEHNTQGDDPYFGRGIYLCGYLDVPLDYTSRSEPRIVRLAVTKYQVSGLVRPGRAPLISPTGRSAGSKSERTIIVDPGGPGASGTSLVWRAAEKFTKRLSDGRFDILGWDPRGVNASLPSMACFPHDAYRDRWSLLAGQYREAAGPPEVKLELADALNNATFFACKEKYGDIPQFLSTAFVARDMEEIRKALGEDEVTGYLVSYGTSIGQTWANMFPHSVGRVILDALEYVREHRRLGGFGWAALDNTTDVWRDGFLGECVKAGPKYCALSRQRGPEPVSLHELEDRMEKLLTSLSQRPIAGYLESSGPSLVTYSAIVSAIYGALHDANSWPALAQMLYELETGNSTLAVAFLDHSEWEYDPSLPCSTSPRPRSHELGPLVICADSYDSPLPPEGLPWWQSLWANMTARSWISGNEEFFSVLPCQHFRTYWSPPAELYRGDLNNTLKNPLLLIAETHDPATPLRNGKNLLNEMGKNARLIIHHGYGHSSRDKSSCTDSIMKAFILNGTLPKEQETSCYADGKPYLYERNAMESSSQSVVAQDPIQIWREHIQELRVWNPRLIPRR</sequence>
<gene>
    <name evidence="6" type="ORF">Daesc_008124</name>
</gene>
<accession>A0AAX6MBG0</accession>
<feature type="domain" description="Peptidase S33 tripeptidyl aminopeptidase-like C-terminal" evidence="5">
    <location>
        <begin position="512"/>
        <end position="586"/>
    </location>
</feature>
<evidence type="ECO:0000256" key="3">
    <source>
        <dbReference type="SAM" id="MobiDB-lite"/>
    </source>
</evidence>
<organism evidence="6 7">
    <name type="scientific">Daldinia eschscholtzii</name>
    <dbReference type="NCBI Taxonomy" id="292717"/>
    <lineage>
        <taxon>Eukaryota</taxon>
        <taxon>Fungi</taxon>
        <taxon>Dikarya</taxon>
        <taxon>Ascomycota</taxon>
        <taxon>Pezizomycotina</taxon>
        <taxon>Sordariomycetes</taxon>
        <taxon>Xylariomycetidae</taxon>
        <taxon>Xylariales</taxon>
        <taxon>Hypoxylaceae</taxon>
        <taxon>Daldinia</taxon>
    </lineage>
</organism>
<dbReference type="Pfam" id="PF08386">
    <property type="entry name" value="Abhydrolase_4"/>
    <property type="match status" value="1"/>
</dbReference>
<evidence type="ECO:0000256" key="2">
    <source>
        <dbReference type="ARBA" id="ARBA00022801"/>
    </source>
</evidence>
<dbReference type="Pfam" id="PF00561">
    <property type="entry name" value="Abhydrolase_1"/>
    <property type="match status" value="1"/>
</dbReference>
<evidence type="ECO:0008006" key="8">
    <source>
        <dbReference type="Google" id="ProtNLM"/>
    </source>
</evidence>
<comment type="caution">
    <text evidence="6">The sequence shown here is derived from an EMBL/GenBank/DDBJ whole genome shotgun (WGS) entry which is preliminary data.</text>
</comment>
<keyword evidence="7" id="KW-1185">Reference proteome</keyword>
<feature type="domain" description="AB hydrolase-1" evidence="4">
    <location>
        <begin position="142"/>
        <end position="306"/>
    </location>
</feature>
<dbReference type="Proteomes" id="UP001369815">
    <property type="component" value="Unassembled WGS sequence"/>
</dbReference>
<protein>
    <recommendedName>
        <fullName evidence="8">AB hydrolase-1 domain-containing protein</fullName>
    </recommendedName>
</protein>
<keyword evidence="2" id="KW-0378">Hydrolase</keyword>
<evidence type="ECO:0000313" key="6">
    <source>
        <dbReference type="EMBL" id="KAK6949803.1"/>
    </source>
</evidence>
<proteinExistence type="inferred from homology"/>
<evidence type="ECO:0000256" key="1">
    <source>
        <dbReference type="ARBA" id="ARBA00010088"/>
    </source>
</evidence>
<dbReference type="PANTHER" id="PTHR43248">
    <property type="entry name" value="2-SUCCINYL-6-HYDROXY-2,4-CYCLOHEXADIENE-1-CARBOXYLATE SYNTHASE"/>
    <property type="match status" value="1"/>
</dbReference>
<feature type="region of interest" description="Disordered" evidence="3">
    <location>
        <begin position="124"/>
        <end position="146"/>
    </location>
</feature>
<dbReference type="EMBL" id="JBANMG010000008">
    <property type="protein sequence ID" value="KAK6949803.1"/>
    <property type="molecule type" value="Genomic_DNA"/>
</dbReference>
<name>A0AAX6MBG0_9PEZI</name>
<dbReference type="PANTHER" id="PTHR43248:SF25">
    <property type="entry name" value="AB HYDROLASE-1 DOMAIN-CONTAINING PROTEIN-RELATED"/>
    <property type="match status" value="1"/>
</dbReference>
<dbReference type="InterPro" id="IPR000073">
    <property type="entry name" value="AB_hydrolase_1"/>
</dbReference>
<dbReference type="AlphaFoldDB" id="A0AAX6MBG0"/>
<dbReference type="InterPro" id="IPR029058">
    <property type="entry name" value="AB_hydrolase_fold"/>
</dbReference>
<dbReference type="Gene3D" id="3.40.50.1820">
    <property type="entry name" value="alpha/beta hydrolase"/>
    <property type="match status" value="1"/>
</dbReference>
<evidence type="ECO:0000259" key="5">
    <source>
        <dbReference type="Pfam" id="PF08386"/>
    </source>
</evidence>
<dbReference type="GO" id="GO:0016787">
    <property type="term" value="F:hydrolase activity"/>
    <property type="evidence" value="ECO:0007669"/>
    <property type="project" value="UniProtKB-KW"/>
</dbReference>
<evidence type="ECO:0000259" key="4">
    <source>
        <dbReference type="Pfam" id="PF00561"/>
    </source>
</evidence>
<dbReference type="SUPFAM" id="SSF53474">
    <property type="entry name" value="alpha/beta-Hydrolases"/>
    <property type="match status" value="1"/>
</dbReference>